<dbReference type="SUPFAM" id="SSF50475">
    <property type="entry name" value="FMN-binding split barrel"/>
    <property type="match status" value="1"/>
</dbReference>
<dbReference type="Gene3D" id="3.20.180.10">
    <property type="entry name" value="PNP-oxidase-like"/>
    <property type="match status" value="1"/>
</dbReference>
<dbReference type="InterPro" id="IPR012349">
    <property type="entry name" value="Split_barrel_FMN-bd"/>
</dbReference>
<evidence type="ECO:0000313" key="3">
    <source>
        <dbReference type="EMBL" id="RUO44483.1"/>
    </source>
</evidence>
<dbReference type="InterPro" id="IPR037119">
    <property type="entry name" value="Haem_oxidase_HugZ-like_sf"/>
</dbReference>
<organism evidence="3 4">
    <name type="scientific">Idiomarina aquatica</name>
    <dbReference type="NCBI Taxonomy" id="1327752"/>
    <lineage>
        <taxon>Bacteria</taxon>
        <taxon>Pseudomonadati</taxon>
        <taxon>Pseudomonadota</taxon>
        <taxon>Gammaproteobacteria</taxon>
        <taxon>Alteromonadales</taxon>
        <taxon>Idiomarinaceae</taxon>
        <taxon>Idiomarina</taxon>
    </lineage>
</organism>
<dbReference type="PANTHER" id="PTHR13343:SF17">
    <property type="entry name" value="CELLULAR REPRESSOR OF E1A-STIMULATED GENES, ISOFORM A"/>
    <property type="match status" value="1"/>
</dbReference>
<name>A0AA94EEV2_9GAMM</name>
<evidence type="ECO:0000259" key="1">
    <source>
        <dbReference type="Pfam" id="PF10615"/>
    </source>
</evidence>
<dbReference type="EMBL" id="PIPS01000001">
    <property type="protein sequence ID" value="RUO44483.1"/>
    <property type="molecule type" value="Genomic_DNA"/>
</dbReference>
<comment type="caution">
    <text evidence="3">The sequence shown here is derived from an EMBL/GenBank/DDBJ whole genome shotgun (WGS) entry which is preliminary data.</text>
</comment>
<dbReference type="GO" id="GO:0005737">
    <property type="term" value="C:cytoplasm"/>
    <property type="evidence" value="ECO:0007669"/>
    <property type="project" value="UniProtKB-ARBA"/>
</dbReference>
<evidence type="ECO:0008006" key="5">
    <source>
        <dbReference type="Google" id="ProtNLM"/>
    </source>
</evidence>
<dbReference type="PANTHER" id="PTHR13343">
    <property type="entry name" value="CREG1 PROTEIN"/>
    <property type="match status" value="1"/>
</dbReference>
<dbReference type="InterPro" id="IPR019595">
    <property type="entry name" value="DUF2470"/>
</dbReference>
<reference evidence="4" key="1">
    <citation type="journal article" date="2018" name="Front. Microbiol.">
        <title>Genome-Based Analysis Reveals the Taxonomy and Diversity of the Family Idiomarinaceae.</title>
        <authorList>
            <person name="Liu Y."/>
            <person name="Lai Q."/>
            <person name="Shao Z."/>
        </authorList>
    </citation>
    <scope>NUCLEOTIDE SEQUENCE [LARGE SCALE GENOMIC DNA]</scope>
    <source>
        <strain evidence="4">SN-14</strain>
    </source>
</reference>
<dbReference type="Pfam" id="PF13883">
    <property type="entry name" value="CREG_beta-barrel"/>
    <property type="match status" value="1"/>
</dbReference>
<dbReference type="Proteomes" id="UP000286680">
    <property type="component" value="Unassembled WGS sequence"/>
</dbReference>
<dbReference type="Pfam" id="PF10615">
    <property type="entry name" value="DUF2470"/>
    <property type="match status" value="1"/>
</dbReference>
<gene>
    <name evidence="3" type="ORF">CWE23_00070</name>
</gene>
<proteinExistence type="predicted"/>
<keyword evidence="4" id="KW-1185">Reference proteome</keyword>
<dbReference type="Gene3D" id="2.30.110.10">
    <property type="entry name" value="Electron Transport, Fmn-binding Protein, Chain A"/>
    <property type="match status" value="1"/>
</dbReference>
<evidence type="ECO:0000259" key="2">
    <source>
        <dbReference type="Pfam" id="PF13883"/>
    </source>
</evidence>
<evidence type="ECO:0000313" key="4">
    <source>
        <dbReference type="Proteomes" id="UP000286680"/>
    </source>
</evidence>
<dbReference type="AlphaFoldDB" id="A0AA94EEV2"/>
<feature type="domain" description="DUF2470" evidence="1">
    <location>
        <begin position="163"/>
        <end position="234"/>
    </location>
</feature>
<feature type="domain" description="CREG-like beta-barrel" evidence="2">
    <location>
        <begin position="3"/>
        <end position="150"/>
    </location>
</feature>
<sequence length="241" mass="27256">MNKRQQAAQQARALAQRNSTAVLSTLSKKLGGMPFGSVSPVMLTDEGHIVFYVSDIAQHARNLSQDSRLSVTLYDHAEKGDQNTQGRLTLSGHAQVISDAELAERYYQRFPSAQGYKKAHDFKFWQLTVEHIRFIGGFGEIFWLEPEEWLYPAPEWDHKAALSMINHMNEDHADACALILQQHLNGSTFEPGSVTMHSIYPDGFHLSYDEQVYFIAFETVATDGKQVRQQLVELTQRARAA</sequence>
<dbReference type="InterPro" id="IPR055343">
    <property type="entry name" value="CREG_beta-barrel"/>
</dbReference>
<accession>A0AA94EEV2</accession>
<protein>
    <recommendedName>
        <fullName evidence="5">DUF2470 domain-containing protein</fullName>
    </recommendedName>
</protein>
<dbReference type="RefSeq" id="WP_105306362.1">
    <property type="nucleotide sequence ID" value="NZ_PIPS01000001.1"/>
</dbReference>